<accession>A0A7Y2ECD6</accession>
<reference evidence="2 3" key="1">
    <citation type="submission" date="2020-03" db="EMBL/GenBank/DDBJ databases">
        <title>Metabolic flexibility allows generalist bacteria to become dominant in a frequently disturbed ecosystem.</title>
        <authorList>
            <person name="Chen Y.-J."/>
            <person name="Leung P.M."/>
            <person name="Bay S.K."/>
            <person name="Hugenholtz P."/>
            <person name="Kessler A.J."/>
            <person name="Shelley G."/>
            <person name="Waite D.W."/>
            <person name="Cook P.L."/>
            <person name="Greening C."/>
        </authorList>
    </citation>
    <scope>NUCLEOTIDE SEQUENCE [LARGE SCALE GENOMIC DNA]</scope>
    <source>
        <strain evidence="2">SS_bin_28</strain>
    </source>
</reference>
<evidence type="ECO:0000256" key="1">
    <source>
        <dbReference type="SAM" id="MobiDB-lite"/>
    </source>
</evidence>
<proteinExistence type="predicted"/>
<dbReference type="Proteomes" id="UP000547674">
    <property type="component" value="Unassembled WGS sequence"/>
</dbReference>
<dbReference type="EMBL" id="JABDJR010000657">
    <property type="protein sequence ID" value="NNF08342.1"/>
    <property type="molecule type" value="Genomic_DNA"/>
</dbReference>
<sequence length="178" mass="19642">MRPLISILFVGILLVGCSNKSSVSPKELSAAQQMESEADRLNKKDPQGSYGSRLTLDKTTTISEILKTPESYVGKRLRLHGQVEEVCPMRGCWIQLREPSTDLTLRVKVTDGQIVFPLSAAGRAASVEGVFEKIEMSLEDSIAYKKHQADELGHTFDPSSVTEPLVIWRLQGQGAEIK</sequence>
<evidence type="ECO:0000313" key="2">
    <source>
        <dbReference type="EMBL" id="NNF08342.1"/>
    </source>
</evidence>
<protein>
    <submittedName>
        <fullName evidence="2">DUF4920 domain-containing protein</fullName>
    </submittedName>
</protein>
<dbReference type="PROSITE" id="PS51257">
    <property type="entry name" value="PROKAR_LIPOPROTEIN"/>
    <property type="match status" value="1"/>
</dbReference>
<feature type="compositionally biased region" description="Polar residues" evidence="1">
    <location>
        <begin position="26"/>
        <end position="35"/>
    </location>
</feature>
<comment type="caution">
    <text evidence="2">The sequence shown here is derived from an EMBL/GenBank/DDBJ whole genome shotgun (WGS) entry which is preliminary data.</text>
</comment>
<evidence type="ECO:0000313" key="3">
    <source>
        <dbReference type="Proteomes" id="UP000547674"/>
    </source>
</evidence>
<dbReference type="Pfam" id="PF16267">
    <property type="entry name" value="DUF4920"/>
    <property type="match status" value="1"/>
</dbReference>
<feature type="compositionally biased region" description="Basic and acidic residues" evidence="1">
    <location>
        <begin position="37"/>
        <end position="46"/>
    </location>
</feature>
<dbReference type="InterPro" id="IPR032577">
    <property type="entry name" value="DUF4920"/>
</dbReference>
<dbReference type="AlphaFoldDB" id="A0A7Y2ECD6"/>
<gene>
    <name evidence="2" type="ORF">HKN21_16395</name>
</gene>
<organism evidence="2 3">
    <name type="scientific">Eiseniibacteriota bacterium</name>
    <dbReference type="NCBI Taxonomy" id="2212470"/>
    <lineage>
        <taxon>Bacteria</taxon>
        <taxon>Candidatus Eiseniibacteriota</taxon>
    </lineage>
</organism>
<name>A0A7Y2ECD6_UNCEI</name>
<feature type="region of interest" description="Disordered" evidence="1">
    <location>
        <begin position="26"/>
        <end position="53"/>
    </location>
</feature>